<dbReference type="InterPro" id="IPR027417">
    <property type="entry name" value="P-loop_NTPase"/>
</dbReference>
<evidence type="ECO:0000256" key="1">
    <source>
        <dbReference type="ARBA" id="ARBA00001946"/>
    </source>
</evidence>
<dbReference type="RefSeq" id="WP_345396505.1">
    <property type="nucleotide sequence ID" value="NZ_BAABLA010000025.1"/>
</dbReference>
<dbReference type="Gene3D" id="3.40.50.300">
    <property type="entry name" value="P-loop containing nucleotide triphosphate hydrolases"/>
    <property type="match status" value="1"/>
</dbReference>
<evidence type="ECO:0000256" key="5">
    <source>
        <dbReference type="ARBA" id="ARBA00022842"/>
    </source>
</evidence>
<protein>
    <recommendedName>
        <fullName evidence="7">Hydrogenobyrinate a,c-diamide synthase</fullName>
        <ecNumber evidence="7">6.3.5.9</ecNumber>
    </recommendedName>
    <alternativeName>
        <fullName evidence="7">Hydrogenobyrinic acid a,c-diamide synthase</fullName>
    </alternativeName>
</protein>
<evidence type="ECO:0000256" key="4">
    <source>
        <dbReference type="ARBA" id="ARBA00022840"/>
    </source>
</evidence>
<reference evidence="11" key="1">
    <citation type="journal article" date="2019" name="Int. J. Syst. Evol. Microbiol.">
        <title>The Global Catalogue of Microorganisms (GCM) 10K type strain sequencing project: providing services to taxonomists for standard genome sequencing and annotation.</title>
        <authorList>
            <consortium name="The Broad Institute Genomics Platform"/>
            <consortium name="The Broad Institute Genome Sequencing Center for Infectious Disease"/>
            <person name="Wu L."/>
            <person name="Ma J."/>
        </authorList>
    </citation>
    <scope>NUCLEOTIDE SEQUENCE [LARGE SCALE GENOMIC DNA]</scope>
    <source>
        <strain evidence="11">KCTC 32255</strain>
    </source>
</reference>
<dbReference type="PANTHER" id="PTHR43873:SF1">
    <property type="entry name" value="COBYRINATE A,C-DIAMIDE SYNTHASE"/>
    <property type="match status" value="1"/>
</dbReference>
<comment type="pathway">
    <text evidence="7">Cofactor biosynthesis; adenosylcobalamin biosynthesis; cob(II)yrinate a,c-diamide from precorrin-2 (aerobic route): step 9/10.</text>
</comment>
<dbReference type="SUPFAM" id="SSF52317">
    <property type="entry name" value="Class I glutamine amidotransferase-like"/>
    <property type="match status" value="1"/>
</dbReference>
<name>A0ABW2BXJ3_9PSEU</name>
<evidence type="ECO:0000313" key="10">
    <source>
        <dbReference type="EMBL" id="MFC6867805.1"/>
    </source>
</evidence>
<dbReference type="Pfam" id="PF07685">
    <property type="entry name" value="GATase_3"/>
    <property type="match status" value="1"/>
</dbReference>
<dbReference type="NCBIfam" id="TIGR00379">
    <property type="entry name" value="cobB"/>
    <property type="match status" value="1"/>
</dbReference>
<comment type="miscellaneous">
    <text evidence="7">The a and c carboxylates of hydrogenobyrinate are activated for nucleophilic attack via formation of a phosphorylated intermediate by ATP. CobB catalyzes first the amidation of the c-carboxylate, and then that of the a-carboxylate.</text>
</comment>
<proteinExistence type="inferred from homology"/>
<dbReference type="HAMAP" id="MF_00027">
    <property type="entry name" value="CobB_CbiA"/>
    <property type="match status" value="1"/>
</dbReference>
<feature type="domain" description="CobB/CobQ-like glutamine amidotransferase" evidence="9">
    <location>
        <begin position="267"/>
        <end position="447"/>
    </location>
</feature>
<dbReference type="InterPro" id="IPR029062">
    <property type="entry name" value="Class_I_gatase-like"/>
</dbReference>
<dbReference type="InterPro" id="IPR004484">
    <property type="entry name" value="CbiA/CobB_synth"/>
</dbReference>
<keyword evidence="7" id="KW-0169">Cobalamin biosynthesis</keyword>
<comment type="cofactor">
    <cofactor evidence="1 7">
        <name>Mg(2+)</name>
        <dbReference type="ChEBI" id="CHEBI:18420"/>
    </cofactor>
</comment>
<evidence type="ECO:0000256" key="7">
    <source>
        <dbReference type="HAMAP-Rule" id="MF_00027"/>
    </source>
</evidence>
<dbReference type="EC" id="6.3.5.9" evidence="7"/>
<dbReference type="EMBL" id="JBHSXX010000001">
    <property type="protein sequence ID" value="MFC6867805.1"/>
    <property type="molecule type" value="Genomic_DNA"/>
</dbReference>
<feature type="domain" description="CobQ/CobB/MinD/ParA nucleotide binding" evidence="8">
    <location>
        <begin position="16"/>
        <end position="201"/>
    </location>
</feature>
<keyword evidence="4 7" id="KW-0067">ATP-binding</keyword>
<dbReference type="InterPro" id="IPR002586">
    <property type="entry name" value="CobQ/CobB/MinD/ParA_Nub-bd_dom"/>
</dbReference>
<dbReference type="PROSITE" id="PS51274">
    <property type="entry name" value="GATASE_COBBQ"/>
    <property type="match status" value="1"/>
</dbReference>
<dbReference type="Gene3D" id="3.40.50.880">
    <property type="match status" value="1"/>
</dbReference>
<dbReference type="Proteomes" id="UP001596337">
    <property type="component" value="Unassembled WGS sequence"/>
</dbReference>
<keyword evidence="2 7" id="KW-0436">Ligase</keyword>
<comment type="domain">
    <text evidence="7">Comprises of two domains. The C-terminal domain contains the binding site for glutamine and catalyzes the hydrolysis of this substrate to glutamate and ammonia. The N-terminal domain is anticipated to bind ATP and hydrogenobyrinate and catalyzes the ultimate synthesis of the diamide product. The ammonia produced via the glutaminase domain is probably translocated to the adjacent domain via a molecular tunnel, where it reacts with an activated intermediate.</text>
</comment>
<evidence type="ECO:0000256" key="3">
    <source>
        <dbReference type="ARBA" id="ARBA00022741"/>
    </source>
</evidence>
<accession>A0ABW2BXJ3</accession>
<sequence>MTDTARSRHSYRVPRLVIAAPASGNGKTTVATGLMAALRASGLDVSGHKVGPDYIDPSYHALATGRPGRNLDPYLQAEERVVPLFLHGATGADIAVVEGVMGLFDGALGSDGFASTAHVARLLEAPVVLVVDASAAGRSAAAMVHGFATYDPSVTLAGVILNKVGSERHETELRSAIERLGIPVLGALHRTDGIHAPSRHLGLVPVGERETEATAMLERLRTWVTGGVDLEAVRRVADAAPPLLGVPWDAATALGASGGPGPVVAAAGGRAFTFRYAENIELLRAAGVDVVDVDPAVDERLPEGCAGLYFGGGFPEMHAEDLSANEPLRAEVAAAAARGLPVVAECAGLTYLCRELDGLPMAGVLDATAAMTPKRTLGYRTARAVGDSVLASAGDTVTGHEFHRTAVSPAHGRQAAWRFHGRHEGTVEGFAEAGVHASYLHVHWAGHPALARRFAASATAAVRAKHASTA</sequence>
<keyword evidence="5 7" id="KW-0460">Magnesium</keyword>
<evidence type="ECO:0000256" key="2">
    <source>
        <dbReference type="ARBA" id="ARBA00022598"/>
    </source>
</evidence>
<dbReference type="SUPFAM" id="SSF52540">
    <property type="entry name" value="P-loop containing nucleoside triphosphate hydrolases"/>
    <property type="match status" value="1"/>
</dbReference>
<evidence type="ECO:0000256" key="6">
    <source>
        <dbReference type="ARBA" id="ARBA00022962"/>
    </source>
</evidence>
<comment type="catalytic activity">
    <reaction evidence="7">
        <text>hydrogenobyrinate + 2 L-glutamine + 2 ATP + 2 H2O = hydrogenobyrinate a,c-diamide + 2 L-glutamate + 2 ADP + 2 phosphate + 2 H(+)</text>
        <dbReference type="Rhea" id="RHEA:12544"/>
        <dbReference type="ChEBI" id="CHEBI:15377"/>
        <dbReference type="ChEBI" id="CHEBI:15378"/>
        <dbReference type="ChEBI" id="CHEBI:29985"/>
        <dbReference type="ChEBI" id="CHEBI:30616"/>
        <dbReference type="ChEBI" id="CHEBI:43474"/>
        <dbReference type="ChEBI" id="CHEBI:58359"/>
        <dbReference type="ChEBI" id="CHEBI:77873"/>
        <dbReference type="ChEBI" id="CHEBI:77874"/>
        <dbReference type="ChEBI" id="CHEBI:456216"/>
        <dbReference type="EC" id="6.3.5.9"/>
    </reaction>
</comment>
<keyword evidence="11" id="KW-1185">Reference proteome</keyword>
<feature type="site" description="Increases nucleophilicity of active site Cys" evidence="7">
    <location>
        <position position="441"/>
    </location>
</feature>
<evidence type="ECO:0000259" key="9">
    <source>
        <dbReference type="Pfam" id="PF07685"/>
    </source>
</evidence>
<dbReference type="NCBIfam" id="NF002204">
    <property type="entry name" value="PRK01077.1"/>
    <property type="match status" value="1"/>
</dbReference>
<dbReference type="InterPro" id="IPR011698">
    <property type="entry name" value="GATase_3"/>
</dbReference>
<comment type="similarity">
    <text evidence="7">Belongs to the CobB/CbiA family.</text>
</comment>
<feature type="active site" description="Nucleophile" evidence="7">
    <location>
        <position position="346"/>
    </location>
</feature>
<keyword evidence="6 7" id="KW-0315">Glutamine amidotransferase</keyword>
<comment type="caution">
    <text evidence="10">The sequence shown here is derived from an EMBL/GenBank/DDBJ whole genome shotgun (WGS) entry which is preliminary data.</text>
</comment>
<evidence type="ECO:0000259" key="8">
    <source>
        <dbReference type="Pfam" id="PF01656"/>
    </source>
</evidence>
<keyword evidence="3 7" id="KW-0547">Nucleotide-binding</keyword>
<organism evidence="10 11">
    <name type="scientific">Haloechinothrix salitolerans</name>
    <dbReference type="NCBI Taxonomy" id="926830"/>
    <lineage>
        <taxon>Bacteria</taxon>
        <taxon>Bacillati</taxon>
        <taxon>Actinomycetota</taxon>
        <taxon>Actinomycetes</taxon>
        <taxon>Pseudonocardiales</taxon>
        <taxon>Pseudonocardiaceae</taxon>
        <taxon>Haloechinothrix</taxon>
    </lineage>
</organism>
<dbReference type="PANTHER" id="PTHR43873">
    <property type="entry name" value="COBYRINATE A,C-DIAMIDE SYNTHASE"/>
    <property type="match status" value="1"/>
</dbReference>
<dbReference type="CDD" id="cd05388">
    <property type="entry name" value="CobB_N"/>
    <property type="match status" value="1"/>
</dbReference>
<comment type="function">
    <text evidence="7">Catalyzes the ATP-dependent amidation of the two carboxylate groups at positions a and c of hydrogenobyrinate, using either L-glutamine or ammonia as the nitrogen source.</text>
</comment>
<dbReference type="Pfam" id="PF01656">
    <property type="entry name" value="CbiA"/>
    <property type="match status" value="1"/>
</dbReference>
<evidence type="ECO:0000313" key="11">
    <source>
        <dbReference type="Proteomes" id="UP001596337"/>
    </source>
</evidence>
<gene>
    <name evidence="7" type="primary">cobB</name>
    <name evidence="10" type="ORF">ACFQGD_11670</name>
</gene>